<name>A0A081KGJ1_9GAMM</name>
<evidence type="ECO:0000313" key="2">
    <source>
        <dbReference type="Proteomes" id="UP000027997"/>
    </source>
</evidence>
<accession>A0A081KGJ1</accession>
<dbReference type="EMBL" id="JOJP01000001">
    <property type="protein sequence ID" value="KEI73267.1"/>
    <property type="molecule type" value="Genomic_DNA"/>
</dbReference>
<evidence type="ECO:0000313" key="1">
    <source>
        <dbReference type="EMBL" id="KEI73267.1"/>
    </source>
</evidence>
<organism evidence="1 2">
    <name type="scientific">Endozoicomonas elysicola</name>
    <dbReference type="NCBI Taxonomy" id="305900"/>
    <lineage>
        <taxon>Bacteria</taxon>
        <taxon>Pseudomonadati</taxon>
        <taxon>Pseudomonadota</taxon>
        <taxon>Gammaproteobacteria</taxon>
        <taxon>Oceanospirillales</taxon>
        <taxon>Endozoicomonadaceae</taxon>
        <taxon>Endozoicomonas</taxon>
    </lineage>
</organism>
<dbReference type="Proteomes" id="UP000027997">
    <property type="component" value="Unassembled WGS sequence"/>
</dbReference>
<dbReference type="AlphaFoldDB" id="A0A081KGJ1"/>
<gene>
    <name evidence="1" type="ORF">GV64_23395</name>
</gene>
<keyword evidence="2" id="KW-1185">Reference proteome</keyword>
<protein>
    <submittedName>
        <fullName evidence="1">Uncharacterized protein</fullName>
    </submittedName>
</protein>
<dbReference type="STRING" id="305900.GV64_23395"/>
<sequence length="96" mass="10876">MQPFPEICIRFCLHKVPNPAGREAWFVKPYSTRRADESVVVLHQTSSTKLEDGFTSQTARPALWAQARMPLPFCNDLKDGEYFCVFATSQKHSGLS</sequence>
<proteinExistence type="predicted"/>
<comment type="caution">
    <text evidence="1">The sequence shown here is derived from an EMBL/GenBank/DDBJ whole genome shotgun (WGS) entry which is preliminary data.</text>
</comment>
<reference evidence="1 2" key="1">
    <citation type="submission" date="2014-06" db="EMBL/GenBank/DDBJ databases">
        <title>Whole Genome Sequences of Three Symbiotic Endozoicomonas Bacteria.</title>
        <authorList>
            <person name="Neave M.J."/>
            <person name="Apprill A."/>
            <person name="Voolstra C.R."/>
        </authorList>
    </citation>
    <scope>NUCLEOTIDE SEQUENCE [LARGE SCALE GENOMIC DNA]</scope>
    <source>
        <strain evidence="1 2">DSM 22380</strain>
    </source>
</reference>